<dbReference type="InterPro" id="IPR027417">
    <property type="entry name" value="P-loop_NTPase"/>
</dbReference>
<sequence>MNSPLRNIAEKLDKNNKKTQLIYAFNGTGKTRLSQTFKNLIISQRKGNQEDHAALTRHKILYYNAFTEDLFVWDNDKHQEGEHQLTIQPNSFTDWILKDQGQDQNIVRYFQSYTHQRLLPHFNEDFSAITFSLAGDNEQRMDNIKISKGEENNLIWSIFFTLINLVIAERNIAEKSERSTNEFDQLRYIFIDDPVSSLDENHLIQLAVDIAQLIKSSESDIKFIITTHNPLFYNVLYNELKLPNGYILRRFEDGEFTLEEKKGDSNRCFSYHLYLKQLLQEAIKENKIEKYHFTLLRNLYEKTAGFLGYPQWSDLLPDDKQLYLTRIINFTSHSTLSHEMISEPSEPEKQTVAFLLNHLLEKYNFK</sequence>
<dbReference type="RefSeq" id="WP_055425129.1">
    <property type="nucleotide sequence ID" value="NZ_FCOR01000004.1"/>
</dbReference>
<accession>A0A0X3ANG4</accession>
<evidence type="ECO:0000313" key="1">
    <source>
        <dbReference type="EMBL" id="CVK15906.1"/>
    </source>
</evidence>
<proteinExistence type="predicted"/>
<dbReference type="Gene3D" id="3.40.50.300">
    <property type="entry name" value="P-loop containing nucleotide triphosphate hydrolases"/>
    <property type="match status" value="1"/>
</dbReference>
<gene>
    <name evidence="1" type="ORF">Ga0061079_10423</name>
</gene>
<evidence type="ECO:0000313" key="2">
    <source>
        <dbReference type="Proteomes" id="UP000182761"/>
    </source>
</evidence>
<dbReference type="SUPFAM" id="SSF52540">
    <property type="entry name" value="P-loop containing nucleoside triphosphate hydrolases"/>
    <property type="match status" value="1"/>
</dbReference>
<reference evidence="1 2" key="1">
    <citation type="submission" date="2016-01" db="EMBL/GenBank/DDBJ databases">
        <authorList>
            <person name="McClelland M."/>
            <person name="Jain A."/>
            <person name="Saraogi P."/>
            <person name="Mendelson R."/>
            <person name="Westerman R."/>
            <person name="SanMiguel P."/>
            <person name="Csonka L."/>
        </authorList>
    </citation>
    <scope>NUCLEOTIDE SEQUENCE [LARGE SCALE GENOMIC DNA]</scope>
    <source>
        <strain evidence="1 2">R-53146</strain>
    </source>
</reference>
<dbReference type="OrthoDB" id="9795565at2"/>
<dbReference type="AlphaFoldDB" id="A0A0X3ANG4"/>
<dbReference type="STRING" id="1586267.GCA_001418685_00740"/>
<dbReference type="Proteomes" id="UP000182761">
    <property type="component" value="Unassembled WGS sequence"/>
</dbReference>
<protein>
    <submittedName>
        <fullName evidence="1">Uncharacterized protein</fullName>
    </submittedName>
</protein>
<organism evidence="1 2">
    <name type="scientific">Apibacter mensalis</name>
    <dbReference type="NCBI Taxonomy" id="1586267"/>
    <lineage>
        <taxon>Bacteria</taxon>
        <taxon>Pseudomonadati</taxon>
        <taxon>Bacteroidota</taxon>
        <taxon>Flavobacteriia</taxon>
        <taxon>Flavobacteriales</taxon>
        <taxon>Weeksellaceae</taxon>
        <taxon>Apibacter</taxon>
    </lineage>
</organism>
<name>A0A0X3ANG4_9FLAO</name>
<dbReference type="EMBL" id="FCOR01000004">
    <property type="protein sequence ID" value="CVK15906.1"/>
    <property type="molecule type" value="Genomic_DNA"/>
</dbReference>
<keyword evidence="2" id="KW-1185">Reference proteome</keyword>